<feature type="binding site" evidence="7">
    <location>
        <position position="337"/>
    </location>
    <ligand>
        <name>UDP-N-acetyl-alpha-D-glucosamine</name>
        <dbReference type="ChEBI" id="CHEBI:57705"/>
    </ligand>
</feature>
<feature type="binding site" evidence="7">
    <location>
        <position position="35"/>
    </location>
    <ligand>
        <name>UDP-N-acetyl-alpha-D-glucosamine</name>
        <dbReference type="ChEBI" id="CHEBI:57705"/>
    </ligand>
</feature>
<feature type="binding site" evidence="7">
    <location>
        <position position="317"/>
    </location>
    <ligand>
        <name>Mg(2+)</name>
        <dbReference type="ChEBI" id="CHEBI:18420"/>
    </ligand>
</feature>
<feature type="binding site" evidence="7">
    <location>
        <position position="21"/>
    </location>
    <ligand>
        <name>1D-myo-inositol 3-phosphate</name>
        <dbReference type="ChEBI" id="CHEBI:58401"/>
    </ligand>
</feature>
<evidence type="ECO:0000256" key="2">
    <source>
        <dbReference type="ARBA" id="ARBA00022676"/>
    </source>
</evidence>
<dbReference type="SUPFAM" id="SSF53756">
    <property type="entry name" value="UDP-Glycosyltransferase/glycogen phosphorylase"/>
    <property type="match status" value="1"/>
</dbReference>
<organism evidence="10 11">
    <name type="scientific">Pseudonocardia adelaidensis</name>
    <dbReference type="NCBI Taxonomy" id="648754"/>
    <lineage>
        <taxon>Bacteria</taxon>
        <taxon>Bacillati</taxon>
        <taxon>Actinomycetota</taxon>
        <taxon>Actinomycetes</taxon>
        <taxon>Pseudonocardiales</taxon>
        <taxon>Pseudonocardiaceae</taxon>
        <taxon>Pseudonocardia</taxon>
    </lineage>
</organism>
<feature type="binding site" evidence="7">
    <location>
        <position position="167"/>
    </location>
    <ligand>
        <name>1D-myo-inositol 3-phosphate</name>
        <dbReference type="ChEBI" id="CHEBI:58401"/>
    </ligand>
</feature>
<dbReference type="EMBL" id="BAABJO010000011">
    <property type="protein sequence ID" value="GAA5122867.1"/>
    <property type="molecule type" value="Genomic_DNA"/>
</dbReference>
<feature type="binding site" evidence="7">
    <location>
        <position position="316"/>
    </location>
    <ligand>
        <name>Mg(2+)</name>
        <dbReference type="ChEBI" id="CHEBI:18420"/>
    </ligand>
</feature>
<comment type="caution">
    <text evidence="10">The sequence shown here is derived from an EMBL/GenBank/DDBJ whole genome shotgun (WGS) entry which is preliminary data.</text>
</comment>
<gene>
    <name evidence="7 10" type="primary">mshA</name>
    <name evidence="10" type="ORF">GCM10023320_33780</name>
</gene>
<proteinExistence type="inferred from homology"/>
<dbReference type="Gene3D" id="3.40.50.2000">
    <property type="entry name" value="Glycogen Phosphorylase B"/>
    <property type="match status" value="2"/>
</dbReference>
<feature type="binding site" evidence="7">
    <location>
        <position position="90"/>
    </location>
    <ligand>
        <name>1D-myo-inositol 3-phosphate</name>
        <dbReference type="ChEBI" id="CHEBI:58401"/>
    </ligand>
</feature>
<comment type="similarity">
    <text evidence="1 7">Belongs to the glycosyltransferase group 1 family. MshA subfamily.</text>
</comment>
<feature type="binding site" evidence="7">
    <location>
        <position position="241"/>
    </location>
    <ligand>
        <name>UDP-N-acetyl-alpha-D-glucosamine</name>
        <dbReference type="ChEBI" id="CHEBI:57705"/>
    </ligand>
</feature>
<dbReference type="NCBIfam" id="TIGR03449">
    <property type="entry name" value="mycothiol_MshA"/>
    <property type="match status" value="1"/>
</dbReference>
<evidence type="ECO:0000259" key="9">
    <source>
        <dbReference type="Pfam" id="PF13579"/>
    </source>
</evidence>
<protein>
    <recommendedName>
        <fullName evidence="7">D-inositol-3-phosphate glycosyltransferase</fullName>
        <ecNumber evidence="7">2.4.1.250</ecNumber>
    </recommendedName>
    <alternativeName>
        <fullName evidence="7">N-acetylglucosamine-inositol-phosphate N-acetylglucosaminyltransferase</fullName>
        <shortName evidence="7">GlcNAc-Ins-P N-acetylglucosaminyltransferase</shortName>
    </alternativeName>
</protein>
<keyword evidence="11" id="KW-1185">Reference proteome</keyword>
<evidence type="ECO:0000256" key="1">
    <source>
        <dbReference type="ARBA" id="ARBA00008449"/>
    </source>
</evidence>
<evidence type="ECO:0000313" key="10">
    <source>
        <dbReference type="EMBL" id="GAA5122867.1"/>
    </source>
</evidence>
<comment type="subunit">
    <text evidence="7">Homodimer.</text>
</comment>
<feature type="domain" description="Glycosyl transferase family 1" evidence="8">
    <location>
        <begin position="220"/>
        <end position="385"/>
    </location>
</feature>
<dbReference type="Pfam" id="PF00534">
    <property type="entry name" value="Glycos_transf_1"/>
    <property type="match status" value="1"/>
</dbReference>
<dbReference type="EC" id="2.4.1.250" evidence="7"/>
<feature type="binding site" evidence="7">
    <location>
        <position position="246"/>
    </location>
    <ligand>
        <name>UDP-N-acetyl-alpha-D-glucosamine</name>
        <dbReference type="ChEBI" id="CHEBI:57705"/>
    </ligand>
</feature>
<dbReference type="HAMAP" id="MF_01695">
    <property type="entry name" value="MshA"/>
    <property type="match status" value="1"/>
</dbReference>
<feature type="binding site" evidence="7">
    <location>
        <position position="329"/>
    </location>
    <ligand>
        <name>UDP-N-acetyl-alpha-D-glucosamine</name>
        <dbReference type="ChEBI" id="CHEBI:57705"/>
    </ligand>
</feature>
<dbReference type="RefSeq" id="WP_345606053.1">
    <property type="nucleotide sequence ID" value="NZ_BAABJO010000011.1"/>
</dbReference>
<dbReference type="Proteomes" id="UP001500804">
    <property type="component" value="Unassembled WGS sequence"/>
</dbReference>
<feature type="domain" description="Glycosyltransferase subfamily 4-like N-terminal" evidence="9">
    <location>
        <begin position="34"/>
        <end position="209"/>
    </location>
</feature>
<reference evidence="11" key="1">
    <citation type="journal article" date="2019" name="Int. J. Syst. Evol. Microbiol.">
        <title>The Global Catalogue of Microorganisms (GCM) 10K type strain sequencing project: providing services to taxonomists for standard genome sequencing and annotation.</title>
        <authorList>
            <consortium name="The Broad Institute Genomics Platform"/>
            <consortium name="The Broad Institute Genome Sequencing Center for Infectious Disease"/>
            <person name="Wu L."/>
            <person name="Ma J."/>
        </authorList>
    </citation>
    <scope>NUCLEOTIDE SEQUENCE [LARGE SCALE GENOMIC DNA]</scope>
    <source>
        <strain evidence="11">JCM 18302</strain>
    </source>
</reference>
<comment type="function">
    <text evidence="7">Catalyzes the transfer of a N-acetyl-glucosamine moiety to 1D-myo-inositol 3-phosphate to produce 1D-myo-inositol 2-acetamido-2-deoxy-glucopyranoside 3-phosphate in the mycothiol biosynthesis pathway.</text>
</comment>
<sequence>MTSARTGAPRRPDRVCLLSVHTSPLEQPGTGDAGGMNVYIVETATRMARRGVAVEVFTRATSSDLPPVAELAPGVLVRHVVSGPFEGLGKHDLPAQLCAFTAGVLRTEAYQEPGYYDVVHSHYWLSGQVGWLARDRWGVPLVHSAHTLAKVKNAALAAGDSPEPMMRVVGEEQVVAEADRLIGNTDEETRQLVELYGADPRRTVAIPPGVDLARFTPGDRATARRALGVPPGAVVLAFAGRIQPLKAPHVLLRAAAELLRRDPDLRSRLVVLVAGGPSGSGLAEPMALHGLGEALGITDVLRFLPPQTWDGLVNVYRAADVVAVPSYNESFGLVALEAQACGTPVVAARVGGLPVAVADGVSGLLVDGHGDAQWADALGAVALVPGRRRELAARTVEHAHRFSWDRTTDALLDTYAGAAAEYAERQRQAMRAGLAAGIIER</sequence>
<evidence type="ECO:0000256" key="3">
    <source>
        <dbReference type="ARBA" id="ARBA00022679"/>
    </source>
</evidence>
<keyword evidence="3 7" id="KW-0808">Transferase</keyword>
<dbReference type="Pfam" id="PF13579">
    <property type="entry name" value="Glyco_trans_4_4"/>
    <property type="match status" value="1"/>
</dbReference>
<evidence type="ECO:0000259" key="8">
    <source>
        <dbReference type="Pfam" id="PF00534"/>
    </source>
</evidence>
<name>A0ABP9NMU5_9PSEU</name>
<dbReference type="InterPro" id="IPR028098">
    <property type="entry name" value="Glyco_trans_4-like_N"/>
</dbReference>
<evidence type="ECO:0000256" key="6">
    <source>
        <dbReference type="ARBA" id="ARBA00048131"/>
    </source>
</evidence>
<evidence type="ECO:0000256" key="5">
    <source>
        <dbReference type="ARBA" id="ARBA00022842"/>
    </source>
</evidence>
<accession>A0ABP9NMU5</accession>
<keyword evidence="5 7" id="KW-0460">Magnesium</keyword>
<evidence type="ECO:0000256" key="7">
    <source>
        <dbReference type="HAMAP-Rule" id="MF_01695"/>
    </source>
</evidence>
<keyword evidence="4 7" id="KW-0479">Metal-binding</keyword>
<feature type="binding site" evidence="7">
    <location>
        <begin position="32"/>
        <end position="37"/>
    </location>
    <ligand>
        <name>1D-myo-inositol 3-phosphate</name>
        <dbReference type="ChEBI" id="CHEBI:58401"/>
    </ligand>
</feature>
<dbReference type="PANTHER" id="PTHR12526:SF510">
    <property type="entry name" value="D-INOSITOL 3-PHOSPHATE GLYCOSYLTRANSFERASE"/>
    <property type="match status" value="1"/>
</dbReference>
<dbReference type="PANTHER" id="PTHR12526">
    <property type="entry name" value="GLYCOSYLTRANSFERASE"/>
    <property type="match status" value="1"/>
</dbReference>
<feature type="binding site" evidence="7">
    <location>
        <position position="343"/>
    </location>
    <ligand>
        <name>Mg(2+)</name>
        <dbReference type="ChEBI" id="CHEBI:18420"/>
    </ligand>
</feature>
<feature type="binding site" evidence="7">
    <location>
        <position position="307"/>
    </location>
    <ligand>
        <name>UDP-N-acetyl-alpha-D-glucosamine</name>
        <dbReference type="ChEBI" id="CHEBI:57705"/>
    </ligand>
</feature>
<comment type="catalytic activity">
    <reaction evidence="6 7">
        <text>1D-myo-inositol 3-phosphate + UDP-N-acetyl-alpha-D-glucosamine = 1D-myo-inositol 2-acetamido-2-deoxy-alpha-D-glucopyranoside 3-phosphate + UDP + H(+)</text>
        <dbReference type="Rhea" id="RHEA:26188"/>
        <dbReference type="ChEBI" id="CHEBI:15378"/>
        <dbReference type="ChEBI" id="CHEBI:57705"/>
        <dbReference type="ChEBI" id="CHEBI:58223"/>
        <dbReference type="ChEBI" id="CHEBI:58401"/>
        <dbReference type="ChEBI" id="CHEBI:58892"/>
        <dbReference type="EC" id="2.4.1.250"/>
    </reaction>
</comment>
<evidence type="ECO:0000313" key="11">
    <source>
        <dbReference type="Proteomes" id="UP001500804"/>
    </source>
</evidence>
<dbReference type="InterPro" id="IPR017814">
    <property type="entry name" value="Mycothiol_biosynthesis_MshA"/>
</dbReference>
<dbReference type="InterPro" id="IPR001296">
    <property type="entry name" value="Glyco_trans_1"/>
</dbReference>
<feature type="binding site" evidence="7">
    <location>
        <position position="319"/>
    </location>
    <ligand>
        <name>Mg(2+)</name>
        <dbReference type="ChEBI" id="CHEBI:18420"/>
    </ligand>
</feature>
<feature type="binding site" evidence="7">
    <location>
        <position position="123"/>
    </location>
    <ligand>
        <name>1D-myo-inositol 3-phosphate</name>
        <dbReference type="ChEBI" id="CHEBI:58401"/>
    </ligand>
</feature>
<feature type="binding site" evidence="7">
    <location>
        <position position="147"/>
    </location>
    <ligand>
        <name>1D-myo-inositol 3-phosphate</name>
        <dbReference type="ChEBI" id="CHEBI:58401"/>
    </ligand>
</feature>
<evidence type="ECO:0000256" key="4">
    <source>
        <dbReference type="ARBA" id="ARBA00022723"/>
    </source>
</evidence>
<feature type="binding site" evidence="7">
    <location>
        <begin position="27"/>
        <end position="28"/>
    </location>
    <ligand>
        <name>UDP-N-acetyl-alpha-D-glucosamine</name>
        <dbReference type="ChEBI" id="CHEBI:57705"/>
    </ligand>
</feature>
<keyword evidence="2 7" id="KW-0328">Glycosyltransferase</keyword>